<dbReference type="SUPFAM" id="SSF52317">
    <property type="entry name" value="Class I glutamine amidotransferase-like"/>
    <property type="match status" value="1"/>
</dbReference>
<organism evidence="1 2">
    <name type="scientific">Natronomonas pharaonis (strain ATCC 35678 / DSM 2160 / CIP 103997 / JCM 8858 / NBRC 14720 / NCIMB 2260 / Gabara)</name>
    <name type="common">Halobacterium pharaonis</name>
    <dbReference type="NCBI Taxonomy" id="348780"/>
    <lineage>
        <taxon>Archaea</taxon>
        <taxon>Methanobacteriati</taxon>
        <taxon>Methanobacteriota</taxon>
        <taxon>Stenosarchaea group</taxon>
        <taxon>Halobacteria</taxon>
        <taxon>Halobacteriales</taxon>
        <taxon>Natronomonadaceae</taxon>
        <taxon>Natronomonas</taxon>
    </lineage>
</organism>
<protein>
    <submittedName>
        <fullName evidence="1">Peptidase C26 family protein</fullName>
    </submittedName>
</protein>
<evidence type="ECO:0000313" key="1">
    <source>
        <dbReference type="EMBL" id="CAI49066.1"/>
    </source>
</evidence>
<accession>A0A1U7EVK1</accession>
<dbReference type="eggNOG" id="arCOG00088">
    <property type="taxonomic scope" value="Archaea"/>
</dbReference>
<dbReference type="InterPro" id="IPR029062">
    <property type="entry name" value="Class_I_gatase-like"/>
</dbReference>
<dbReference type="GeneID" id="3701316"/>
<keyword evidence="2" id="KW-1185">Reference proteome</keyword>
<evidence type="ECO:0000313" key="2">
    <source>
        <dbReference type="Proteomes" id="UP000002698"/>
    </source>
</evidence>
<dbReference type="EMBL" id="CR936257">
    <property type="protein sequence ID" value="CAI49066.1"/>
    <property type="molecule type" value="Genomic_DNA"/>
</dbReference>
<dbReference type="KEGG" id="nph:NP_1950A"/>
<dbReference type="STRING" id="348780.NP_1950A"/>
<dbReference type="GO" id="GO:0016787">
    <property type="term" value="F:hydrolase activity"/>
    <property type="evidence" value="ECO:0007669"/>
    <property type="project" value="InterPro"/>
</dbReference>
<dbReference type="HOGENOM" id="CLU_030756_5_0_2"/>
<dbReference type="Gene3D" id="3.40.50.880">
    <property type="match status" value="1"/>
</dbReference>
<dbReference type="AlphaFoldDB" id="A0A1U7EVK1"/>
<reference evidence="1 2" key="1">
    <citation type="journal article" date="2005" name="Genome Res.">
        <title>Living with two extremes: conclusions from the genome sequence of Natronomonas pharaonis.</title>
        <authorList>
            <person name="Falb M."/>
            <person name="Pfeiffer F."/>
            <person name="Palm P."/>
            <person name="Rodewald K."/>
            <person name="Hickmann V."/>
            <person name="Tittor J."/>
            <person name="Oesterhelt D."/>
        </authorList>
    </citation>
    <scope>NUCLEOTIDE SEQUENCE [LARGE SCALE GENOMIC DNA]</scope>
    <source>
        <strain evidence="2">ATCC 35678 / DSM 2160 / CIP 103997 / JCM 8858 / NBRC 14720 / NCIMB 2260 / Gabara</strain>
    </source>
</reference>
<proteinExistence type="predicted"/>
<dbReference type="PROSITE" id="PS51273">
    <property type="entry name" value="GATASE_TYPE_1"/>
    <property type="match status" value="1"/>
</dbReference>
<name>A0A1U7EVK1_NATPD</name>
<dbReference type="Pfam" id="PF07722">
    <property type="entry name" value="Peptidase_C26"/>
    <property type="match status" value="1"/>
</dbReference>
<dbReference type="CDD" id="cd01745">
    <property type="entry name" value="GATase1_2"/>
    <property type="match status" value="1"/>
</dbReference>
<dbReference type="EnsemblBacteria" id="CAI49066">
    <property type="protein sequence ID" value="CAI49066"/>
    <property type="gene ID" value="NP_1950A"/>
</dbReference>
<dbReference type="RefSeq" id="WP_011322696.1">
    <property type="nucleotide sequence ID" value="NC_007426.1"/>
</dbReference>
<gene>
    <name evidence="1" type="ordered locus">NP_1950A</name>
</gene>
<dbReference type="InterPro" id="IPR011697">
    <property type="entry name" value="Peptidase_C26"/>
</dbReference>
<dbReference type="OrthoDB" id="3321at2157"/>
<dbReference type="Proteomes" id="UP000002698">
    <property type="component" value="Chromosome"/>
</dbReference>
<sequence length="226" mass="25122">MRRLGVTQRVEVVEEYGERRDCLDQAWTELLESWEFRPFPLPNTVENVETYLDSLNLDGIVLTSGNDLSNLKNPDDPAPERDRFERAALEWAIDHKVPVCGVCRGLELLNDHFDGSLSPVSGHVAVDHGVSFGYEAIDFSEDADTVQLPSEIKTNSYHDYGIDPSGVADPLSVLGTAADGTVEALHHPELPVLGIMWHPERDPDRPESSRALDRKLFDALFGESGQ</sequence>